<dbReference type="InterPro" id="IPR024544">
    <property type="entry name" value="DUF3858"/>
</dbReference>
<evidence type="ECO:0000313" key="7">
    <source>
        <dbReference type="Proteomes" id="UP000219573"/>
    </source>
</evidence>
<reference evidence="7" key="1">
    <citation type="submission" date="2017-09" db="EMBL/GenBank/DDBJ databases">
        <authorList>
            <person name="Varghese N."/>
            <person name="Submissions S."/>
        </authorList>
    </citation>
    <scope>NUCLEOTIDE SEQUENCE [LARGE SCALE GENOMIC DNA]</scope>
    <source>
        <strain evidence="7">MSL47</strain>
    </source>
</reference>
<accession>A0A285IG11</accession>
<feature type="chain" id="PRO_5012899543" evidence="2">
    <location>
        <begin position="27"/>
        <end position="633"/>
    </location>
</feature>
<dbReference type="Pfam" id="PF12969">
    <property type="entry name" value="DUF3857"/>
    <property type="match status" value="1"/>
</dbReference>
<dbReference type="OrthoDB" id="9804872at2"/>
<dbReference type="InterPro" id="IPR002931">
    <property type="entry name" value="Transglutaminase-like"/>
</dbReference>
<evidence type="ECO:0000256" key="1">
    <source>
        <dbReference type="SAM" id="Coils"/>
    </source>
</evidence>
<feature type="domain" description="DUF3858" evidence="5">
    <location>
        <begin position="539"/>
        <end position="627"/>
    </location>
</feature>
<keyword evidence="1" id="KW-0175">Coiled coil</keyword>
<keyword evidence="2" id="KW-0732">Signal</keyword>
<dbReference type="Proteomes" id="UP000219573">
    <property type="component" value="Unassembled WGS sequence"/>
</dbReference>
<dbReference type="Gene3D" id="2.60.40.3140">
    <property type="match status" value="1"/>
</dbReference>
<dbReference type="RefSeq" id="WP_097019570.1">
    <property type="nucleotide sequence ID" value="NZ_OBDZ01000046.1"/>
</dbReference>
<evidence type="ECO:0000259" key="4">
    <source>
        <dbReference type="Pfam" id="PF12969"/>
    </source>
</evidence>
<protein>
    <submittedName>
        <fullName evidence="6">Transglutaminase-like superfamily protein</fullName>
    </submittedName>
</protein>
<feature type="signal peptide" evidence="2">
    <location>
        <begin position="1"/>
        <end position="26"/>
    </location>
</feature>
<dbReference type="InterPro" id="IPR038765">
    <property type="entry name" value="Papain-like_cys_pep_sf"/>
</dbReference>
<feature type="domain" description="DUF3857" evidence="4">
    <location>
        <begin position="66"/>
        <end position="229"/>
    </location>
</feature>
<dbReference type="EMBL" id="OBDZ01000046">
    <property type="protein sequence ID" value="SNY46882.1"/>
    <property type="molecule type" value="Genomic_DNA"/>
</dbReference>
<feature type="domain" description="Transglutaminase-like" evidence="3">
    <location>
        <begin position="279"/>
        <end position="353"/>
    </location>
</feature>
<dbReference type="Gene3D" id="3.10.620.30">
    <property type="match status" value="1"/>
</dbReference>
<feature type="coiled-coil region" evidence="1">
    <location>
        <begin position="600"/>
        <end position="627"/>
    </location>
</feature>
<proteinExistence type="predicted"/>
<dbReference type="Pfam" id="PF01841">
    <property type="entry name" value="Transglut_core"/>
    <property type="match status" value="1"/>
</dbReference>
<dbReference type="AlphaFoldDB" id="A0A285IG11"/>
<dbReference type="InterPro" id="IPR024618">
    <property type="entry name" value="DUF3857"/>
</dbReference>
<evidence type="ECO:0000256" key="2">
    <source>
        <dbReference type="SAM" id="SignalP"/>
    </source>
</evidence>
<evidence type="ECO:0000313" key="6">
    <source>
        <dbReference type="EMBL" id="SNY46882.1"/>
    </source>
</evidence>
<gene>
    <name evidence="6" type="ORF">SAMN06265827_1466</name>
</gene>
<keyword evidence="7" id="KW-1185">Reference proteome</keyword>
<dbReference type="Pfam" id="PF12970">
    <property type="entry name" value="DUF3858"/>
    <property type="match status" value="1"/>
</dbReference>
<dbReference type="SUPFAM" id="SSF54001">
    <property type="entry name" value="Cysteine proteinases"/>
    <property type="match status" value="1"/>
</dbReference>
<sequence>MRIKRLTITYCLLIIAFVLTTNQVSASNTDITKLLATAPSQQDYPQAGAVILKNETIADYTGDQGKIHERIIIKVFNKRGIDKFGEFKIWFDKSIEDIEVLEAKTIKKDGTVIKPKEDAINEITDPEAAQASIYSDARIKVISMSGVEPGSIIVLDYIDTIKKSDIKGEFWYQEMFQSIEPIKEKRFVLKVPIDKKINYRGRFTDLKPTITENKGVTEYVWADKDIAAIIKESWMPPLMDVAPIIKFSTLDSWSQVSKWYQGLIDNQYDVNDELRDKIKELIKGANSEEEKIKALYNYVTSQIRYVGLQFGESGYKPYPAVETFENKYGVCKEKATLLIAMLREIGVEAEPVVINRSYNPDLEIVSPSQFNHMIVYLPKKNQYLDPTNNGTMYGVLPGDQNKNVFLLESDKLAKTPISKAVENKIIREQNVKLNEDGSAVIDYVRKSSGVDDFGFKSFFNEYNEEQRKLILKQMISPLFHQIKLNNIKFEGIEDLDKNAKIELDSMQVSNYAKKMGNLFTIQPLRSTIDLSEIMEPDKRIYPIDLGNTRNDSRSVEIKIPQGYKVNYLPENIKMKNNVGELRLDYTKEKDKVIVNFDLKINKIKVEVKDYQQLRELLNKAASSIENQILIEKI</sequence>
<dbReference type="Gene3D" id="2.60.120.1130">
    <property type="match status" value="1"/>
</dbReference>
<name>A0A285IG11_9FIRM</name>
<evidence type="ECO:0000259" key="5">
    <source>
        <dbReference type="Pfam" id="PF12970"/>
    </source>
</evidence>
<evidence type="ECO:0000259" key="3">
    <source>
        <dbReference type="Pfam" id="PF01841"/>
    </source>
</evidence>
<organism evidence="6 7">
    <name type="scientific">Orenia metallireducens</name>
    <dbReference type="NCBI Taxonomy" id="1413210"/>
    <lineage>
        <taxon>Bacteria</taxon>
        <taxon>Bacillati</taxon>
        <taxon>Bacillota</taxon>
        <taxon>Clostridia</taxon>
        <taxon>Halanaerobiales</taxon>
        <taxon>Halobacteroidaceae</taxon>
        <taxon>Orenia</taxon>
    </lineage>
</organism>